<reference evidence="8 9" key="1">
    <citation type="submission" date="2014-07" db="EMBL/GenBank/DDBJ databases">
        <title>Complete Genome Sequence of Dyella japonica Strain A8 Isolated from Malaysian Tropical Soil.</title>
        <authorList>
            <person name="Hui R.K.H."/>
            <person name="Chen J.-W."/>
            <person name="Chan K.-G."/>
            <person name="Leung F.C.C."/>
        </authorList>
    </citation>
    <scope>NUCLEOTIDE SEQUENCE [LARGE SCALE GENOMIC DNA]</scope>
    <source>
        <strain evidence="8 9">A8</strain>
    </source>
</reference>
<feature type="domain" description="FAD-binding FR-type" evidence="7">
    <location>
        <begin position="240"/>
        <end position="407"/>
    </location>
</feature>
<keyword evidence="1" id="KW-0285">Flavoprotein</keyword>
<dbReference type="InterPro" id="IPR001709">
    <property type="entry name" value="Flavoprot_Pyr_Nucl_cyt_Rdtase"/>
</dbReference>
<dbReference type="GO" id="GO:0003958">
    <property type="term" value="F:NADPH-hemoprotein reductase activity"/>
    <property type="evidence" value="ECO:0007669"/>
    <property type="project" value="UniProtKB-EC"/>
</dbReference>
<dbReference type="PROSITE" id="PS51384">
    <property type="entry name" value="FAD_FR"/>
    <property type="match status" value="1"/>
</dbReference>
<dbReference type="EMBL" id="CP008884">
    <property type="protein sequence ID" value="AIF47383.1"/>
    <property type="molecule type" value="Genomic_DNA"/>
</dbReference>
<dbReference type="STRING" id="1217721.HY57_08915"/>
<dbReference type="InterPro" id="IPR017927">
    <property type="entry name" value="FAD-bd_FR_type"/>
</dbReference>
<dbReference type="Gene3D" id="1.20.990.10">
    <property type="entry name" value="NADPH-cytochrome p450 Reductase, Chain A, domain 3"/>
    <property type="match status" value="1"/>
</dbReference>
<dbReference type="OrthoDB" id="9816402at2"/>
<dbReference type="InterPro" id="IPR039261">
    <property type="entry name" value="FNR_nucleotide-bd"/>
</dbReference>
<keyword evidence="5" id="KW-0472">Membrane</keyword>
<evidence type="ECO:0000256" key="3">
    <source>
        <dbReference type="ARBA" id="ARBA00022982"/>
    </source>
</evidence>
<dbReference type="PRINTS" id="PR00371">
    <property type="entry name" value="FPNCR"/>
</dbReference>
<dbReference type="AlphaFoldDB" id="A0A075K5D3"/>
<dbReference type="PROSITE" id="PS50902">
    <property type="entry name" value="FLAVODOXIN_LIKE"/>
    <property type="match status" value="1"/>
</dbReference>
<feature type="domain" description="Flavodoxin-like" evidence="6">
    <location>
        <begin position="90"/>
        <end position="226"/>
    </location>
</feature>
<dbReference type="GO" id="GO:0050660">
    <property type="term" value="F:flavin adenine dinucleotide binding"/>
    <property type="evidence" value="ECO:0007669"/>
    <property type="project" value="TreeGrafter"/>
</dbReference>
<keyword evidence="5" id="KW-0812">Transmembrane</keyword>
<evidence type="ECO:0000313" key="9">
    <source>
        <dbReference type="Proteomes" id="UP000027987"/>
    </source>
</evidence>
<evidence type="ECO:0000256" key="5">
    <source>
        <dbReference type="SAM" id="Phobius"/>
    </source>
</evidence>
<dbReference type="Gene3D" id="3.40.50.360">
    <property type="match status" value="1"/>
</dbReference>
<dbReference type="Pfam" id="PF00175">
    <property type="entry name" value="NAD_binding_1"/>
    <property type="match status" value="1"/>
</dbReference>
<dbReference type="GO" id="GO:0005829">
    <property type="term" value="C:cytosol"/>
    <property type="evidence" value="ECO:0007669"/>
    <property type="project" value="TreeGrafter"/>
</dbReference>
<name>A0A075K5D3_9GAMM</name>
<dbReference type="PATRIC" id="fig|1217721.7.peg.1847"/>
<dbReference type="CDD" id="cd06200">
    <property type="entry name" value="SiR_like1"/>
    <property type="match status" value="1"/>
</dbReference>
<dbReference type="Gene3D" id="3.40.50.80">
    <property type="entry name" value="Nucleotide-binding domain of ferredoxin-NADP reductase (FNR) module"/>
    <property type="match status" value="1"/>
</dbReference>
<keyword evidence="5" id="KW-1133">Transmembrane helix</keyword>
<dbReference type="SUPFAM" id="SSF63380">
    <property type="entry name" value="Riboflavin synthase domain-like"/>
    <property type="match status" value="1"/>
</dbReference>
<keyword evidence="9" id="KW-1185">Reference proteome</keyword>
<evidence type="ECO:0000313" key="8">
    <source>
        <dbReference type="EMBL" id="AIF47383.1"/>
    </source>
</evidence>
<dbReference type="PANTHER" id="PTHR19384">
    <property type="entry name" value="NITRIC OXIDE SYNTHASE-RELATED"/>
    <property type="match status" value="1"/>
</dbReference>
<accession>A0A075K5D3</accession>
<dbReference type="Proteomes" id="UP000027987">
    <property type="component" value="Chromosome"/>
</dbReference>
<evidence type="ECO:0000256" key="2">
    <source>
        <dbReference type="ARBA" id="ARBA00022643"/>
    </source>
</evidence>
<dbReference type="InterPro" id="IPR001094">
    <property type="entry name" value="Flavdoxin-like"/>
</dbReference>
<evidence type="ECO:0000256" key="1">
    <source>
        <dbReference type="ARBA" id="ARBA00022630"/>
    </source>
</evidence>
<dbReference type="HOGENOM" id="CLU_001570_17_7_6"/>
<dbReference type="InterPro" id="IPR001433">
    <property type="entry name" value="OxRdtase_FAD/NAD-bd"/>
</dbReference>
<dbReference type="RefSeq" id="WP_019465777.1">
    <property type="nucleotide sequence ID" value="NZ_ALOY01000163.1"/>
</dbReference>
<gene>
    <name evidence="8" type="ORF">HY57_08915</name>
</gene>
<dbReference type="Pfam" id="PF00258">
    <property type="entry name" value="Flavodoxin_1"/>
    <property type="match status" value="1"/>
</dbReference>
<keyword evidence="3" id="KW-0813">Transport</keyword>
<dbReference type="SUPFAM" id="SSF52343">
    <property type="entry name" value="Ferredoxin reductase-like, C-terminal NADP-linked domain"/>
    <property type="match status" value="1"/>
</dbReference>
<keyword evidence="2" id="KW-0288">FMN</keyword>
<evidence type="ECO:0000256" key="4">
    <source>
        <dbReference type="ARBA" id="ARBA00023797"/>
    </source>
</evidence>
<feature type="transmembrane region" description="Helical" evidence="5">
    <location>
        <begin position="12"/>
        <end position="34"/>
    </location>
</feature>
<protein>
    <recommendedName>
        <fullName evidence="4">NADPH--hemoprotein reductase</fullName>
        <ecNumber evidence="4">1.6.2.4</ecNumber>
    </recommendedName>
</protein>
<dbReference type="EC" id="1.6.2.4" evidence="4"/>
<feature type="transmembrane region" description="Helical" evidence="5">
    <location>
        <begin position="46"/>
        <end position="66"/>
    </location>
</feature>
<proteinExistence type="predicted"/>
<dbReference type="InterPro" id="IPR008254">
    <property type="entry name" value="Flavodoxin/NO_synth"/>
</dbReference>
<dbReference type="Gene3D" id="2.40.30.10">
    <property type="entry name" value="Translation factors"/>
    <property type="match status" value="1"/>
</dbReference>
<dbReference type="InterPro" id="IPR029039">
    <property type="entry name" value="Flavoprotein-like_sf"/>
</dbReference>
<keyword evidence="3" id="KW-0249">Electron transport</keyword>
<dbReference type="InterPro" id="IPR023173">
    <property type="entry name" value="NADPH_Cyt_P450_Rdtase_alpha"/>
</dbReference>
<organism evidence="8 9">
    <name type="scientific">Dyella japonica A8</name>
    <dbReference type="NCBI Taxonomy" id="1217721"/>
    <lineage>
        <taxon>Bacteria</taxon>
        <taxon>Pseudomonadati</taxon>
        <taxon>Pseudomonadota</taxon>
        <taxon>Gammaproteobacteria</taxon>
        <taxon>Lysobacterales</taxon>
        <taxon>Rhodanobacteraceae</taxon>
        <taxon>Dyella</taxon>
    </lineage>
</organism>
<dbReference type="SUPFAM" id="SSF52218">
    <property type="entry name" value="Flavoproteins"/>
    <property type="match status" value="1"/>
</dbReference>
<dbReference type="PRINTS" id="PR00369">
    <property type="entry name" value="FLAVODOXIN"/>
</dbReference>
<dbReference type="GO" id="GO:0010181">
    <property type="term" value="F:FMN binding"/>
    <property type="evidence" value="ECO:0007669"/>
    <property type="project" value="InterPro"/>
</dbReference>
<dbReference type="PANTHER" id="PTHR19384:SF17">
    <property type="entry name" value="NADPH--CYTOCHROME P450 REDUCTASE"/>
    <property type="match status" value="1"/>
</dbReference>
<dbReference type="InterPro" id="IPR017938">
    <property type="entry name" value="Riboflavin_synthase-like_b-brl"/>
</dbReference>
<sequence>MNVTPVASPRPAWGNVVLCSLLGALVLGLMAWHAREGEWHSPGASRWWWASAVLLAWVGFTGWMGWHRRERPSRRNALASSTHAPETDPVWIVFATQTGTAGQWARQTAQSLQAHVAVQLVELGQIDAATLARARRVLFVVSTTGEGDAPDSAAGFVTRCMRAPQALAALHYGLLALGDSDYDNFCGFGRALQQWLQQSGATPLFDAVEVDNGDPAALRHWQHHLALLSGEAEWPDWQAPDYQRWQLTERTLLNHGSSGGPCFHLALRPLDGESTWQAGDLVEIGPRHASSVIDAWLAARGLDGTANVEHRGRRAPLGDWLAASHLPEAGHAHGDTPQQIVAALQALPHREYSIASVPSDGALHLLVRRMQRADGSLGIGSGWLTQHAGVGGDIALRIRANPGFHMPADERPLVLIGNGTGLAGLRALLKARIEAGRSRHWLLFGERESTRDFYHRDEIMNWHQQGWIERIDLAWSREGDTRDYVQDRLRARRDVLRQWVGQGAAIYVCGSLAGMAPGVDAVMREALGDDAVERLREQGRYRRDVY</sequence>
<evidence type="ECO:0000259" key="7">
    <source>
        <dbReference type="PROSITE" id="PS51384"/>
    </source>
</evidence>
<evidence type="ECO:0000259" key="6">
    <source>
        <dbReference type="PROSITE" id="PS50902"/>
    </source>
</evidence>
<dbReference type="KEGG" id="dja:HY57_08915"/>